<dbReference type="Proteomes" id="UP000005387">
    <property type="component" value="Unassembled WGS sequence"/>
</dbReference>
<dbReference type="AlphaFoldDB" id="E0I6H9"/>
<proteinExistence type="predicted"/>
<feature type="transmembrane region" description="Helical" evidence="5">
    <location>
        <begin position="197"/>
        <end position="217"/>
    </location>
</feature>
<feature type="transmembrane region" description="Helical" evidence="5">
    <location>
        <begin position="357"/>
        <end position="383"/>
    </location>
</feature>
<keyword evidence="9" id="KW-1185">Reference proteome</keyword>
<feature type="transmembrane region" description="Helical" evidence="5">
    <location>
        <begin position="328"/>
        <end position="351"/>
    </location>
</feature>
<feature type="signal peptide" evidence="6">
    <location>
        <begin position="1"/>
        <end position="26"/>
    </location>
</feature>
<feature type="transmembrane region" description="Helical" evidence="5">
    <location>
        <begin position="403"/>
        <end position="421"/>
    </location>
</feature>
<dbReference type="PANTHER" id="PTHR34820:SF4">
    <property type="entry name" value="INNER MEMBRANE PROTEIN YEBZ"/>
    <property type="match status" value="1"/>
</dbReference>
<dbReference type="GO" id="GO:0005886">
    <property type="term" value="C:plasma membrane"/>
    <property type="evidence" value="ECO:0007669"/>
    <property type="project" value="TreeGrafter"/>
</dbReference>
<dbReference type="PANTHER" id="PTHR34820">
    <property type="entry name" value="INNER MEMBRANE PROTEIN YEBZ"/>
    <property type="match status" value="1"/>
</dbReference>
<gene>
    <name evidence="8" type="ORF">PaecuDRAFT_1251</name>
</gene>
<dbReference type="eggNOG" id="COG2372">
    <property type="taxonomic scope" value="Bacteria"/>
</dbReference>
<evidence type="ECO:0000259" key="7">
    <source>
        <dbReference type="Pfam" id="PF04234"/>
    </source>
</evidence>
<evidence type="ECO:0000256" key="4">
    <source>
        <dbReference type="ARBA" id="ARBA00023008"/>
    </source>
</evidence>
<dbReference type="InterPro" id="IPR014756">
    <property type="entry name" value="Ig_E-set"/>
</dbReference>
<keyword evidence="5" id="KW-0812">Transmembrane</keyword>
<keyword evidence="5" id="KW-1133">Transmembrane helix</keyword>
<evidence type="ECO:0000313" key="9">
    <source>
        <dbReference type="Proteomes" id="UP000005387"/>
    </source>
</evidence>
<dbReference type="EMBL" id="AEDD01000003">
    <property type="protein sequence ID" value="EFM11645.1"/>
    <property type="molecule type" value="Genomic_DNA"/>
</dbReference>
<keyword evidence="2" id="KW-0479">Metal-binding</keyword>
<comment type="subcellular location">
    <subcellularLocation>
        <location evidence="1">Cell envelope</location>
    </subcellularLocation>
</comment>
<keyword evidence="5" id="KW-0472">Membrane</keyword>
<organism evidence="8 9">
    <name type="scientific">Paenibacillus curdlanolyticus YK9</name>
    <dbReference type="NCBI Taxonomy" id="717606"/>
    <lineage>
        <taxon>Bacteria</taxon>
        <taxon>Bacillati</taxon>
        <taxon>Bacillota</taxon>
        <taxon>Bacilli</taxon>
        <taxon>Bacillales</taxon>
        <taxon>Paenibacillaceae</taxon>
        <taxon>Paenibacillus</taxon>
    </lineage>
</organism>
<protein>
    <submittedName>
        <fullName evidence="8">Copper resistance protein CopC</fullName>
    </submittedName>
</protein>
<feature type="transmembrane region" description="Helical" evidence="5">
    <location>
        <begin position="294"/>
        <end position="316"/>
    </location>
</feature>
<dbReference type="InterPro" id="IPR007348">
    <property type="entry name" value="CopC_dom"/>
</dbReference>
<dbReference type="STRING" id="717606.PaecuDRAFT_1251"/>
<evidence type="ECO:0000256" key="5">
    <source>
        <dbReference type="SAM" id="Phobius"/>
    </source>
</evidence>
<dbReference type="GO" id="GO:0046688">
    <property type="term" value="P:response to copper ion"/>
    <property type="evidence" value="ECO:0007669"/>
    <property type="project" value="InterPro"/>
</dbReference>
<feature type="domain" description="CopC" evidence="7">
    <location>
        <begin position="27"/>
        <end position="122"/>
    </location>
</feature>
<reference evidence="8 9" key="1">
    <citation type="submission" date="2010-07" db="EMBL/GenBank/DDBJ databases">
        <title>The draft genome of Paenibacillus curdlanolyticus YK9.</title>
        <authorList>
            <consortium name="US DOE Joint Genome Institute (JGI-PGF)"/>
            <person name="Lucas S."/>
            <person name="Copeland A."/>
            <person name="Lapidus A."/>
            <person name="Cheng J.-F."/>
            <person name="Bruce D."/>
            <person name="Goodwin L."/>
            <person name="Pitluck S."/>
            <person name="Land M.L."/>
            <person name="Hauser L."/>
            <person name="Chang Y.-J."/>
            <person name="Jeffries C."/>
            <person name="Anderson I.J."/>
            <person name="Johnson E."/>
            <person name="Loganathan U."/>
            <person name="Mulhopadhyay B."/>
            <person name="Kyrpides N."/>
            <person name="Woyke T.J."/>
        </authorList>
    </citation>
    <scope>NUCLEOTIDE SEQUENCE [LARGE SCALE GENOMIC DNA]</scope>
    <source>
        <strain evidence="8 9">YK9</strain>
    </source>
</reference>
<feature type="transmembrane region" description="Helical" evidence="5">
    <location>
        <begin position="263"/>
        <end position="282"/>
    </location>
</feature>
<evidence type="ECO:0000256" key="3">
    <source>
        <dbReference type="ARBA" id="ARBA00022729"/>
    </source>
</evidence>
<dbReference type="eggNOG" id="COG1276">
    <property type="taxonomic scope" value="Bacteria"/>
</dbReference>
<dbReference type="SUPFAM" id="SSF81296">
    <property type="entry name" value="E set domains"/>
    <property type="match status" value="1"/>
</dbReference>
<dbReference type="GO" id="GO:0006825">
    <property type="term" value="P:copper ion transport"/>
    <property type="evidence" value="ECO:0007669"/>
    <property type="project" value="InterPro"/>
</dbReference>
<feature type="transmembrane region" description="Helical" evidence="5">
    <location>
        <begin position="164"/>
        <end position="185"/>
    </location>
</feature>
<dbReference type="InterPro" id="IPR014755">
    <property type="entry name" value="Cu-Rt/internalin_Ig-like"/>
</dbReference>
<dbReference type="GO" id="GO:0030313">
    <property type="term" value="C:cell envelope"/>
    <property type="evidence" value="ECO:0007669"/>
    <property type="project" value="UniProtKB-SubCell"/>
</dbReference>
<dbReference type="Gene3D" id="2.60.40.1220">
    <property type="match status" value="1"/>
</dbReference>
<feature type="transmembrane region" description="Helical" evidence="5">
    <location>
        <begin position="237"/>
        <end position="256"/>
    </location>
</feature>
<dbReference type="Pfam" id="PF04234">
    <property type="entry name" value="CopC"/>
    <property type="match status" value="1"/>
</dbReference>
<evidence type="ECO:0000313" key="8">
    <source>
        <dbReference type="EMBL" id="EFM11645.1"/>
    </source>
</evidence>
<evidence type="ECO:0000256" key="2">
    <source>
        <dbReference type="ARBA" id="ARBA00022723"/>
    </source>
</evidence>
<evidence type="ECO:0000256" key="6">
    <source>
        <dbReference type="SAM" id="SignalP"/>
    </source>
</evidence>
<sequence length="541" mass="59651">MIMKRFTLSLMLLLSLLLWLSPIADAHAQLLETIPEAGEQLAASPPSVQLTFNEAIETSVGAIEVLDSQSRPIDPNATIQTNADHTQATVALPKLKEGVYTVTYRIISEDGHPVNGSYVFIVGNPPEAKDASTFDLHAQTGHAGHEATAAQLSPAEFVLYAVRVFYYGALLLATGIVLWSAMIRFDRAEAQPIVQKWSLLSMRALLFASILYVFFHAREVMEGQPLDEWARLFTRTGVGMIWLAAVVLSLIGFMILRGGRYVRFAWVLVLLAVESWSGHAAVNNPKALTVALDGVHLLAAAIWAGGLALLLVLWFQDRKEAGRFATRFSGGAVLSLAALVLTGVGMTLLFLPKLSYLWLTAWGVLLAIKAGLALLVIVAGVFLRLRVRRGDLPAPGLLKTDGLLMACIIIITALFTYVSPLPPNEPVSYHQMGSKMHVSLRVTPNKPGDNKVTLKIWLPEQTGEPKSVVLRFRSEKHPDAPIDIPLETYKDDEFDSFDGYVKATYRTEGPYIPYPDLWTAEIRVMDKEDNELVETTTFRNY</sequence>
<keyword evidence="3 6" id="KW-0732">Signal</keyword>
<name>E0I6H9_9BACL</name>
<keyword evidence="4" id="KW-0186">Copper</keyword>
<accession>E0I6H9</accession>
<evidence type="ECO:0000256" key="1">
    <source>
        <dbReference type="ARBA" id="ARBA00004196"/>
    </source>
</evidence>
<feature type="chain" id="PRO_5039087928" evidence="6">
    <location>
        <begin position="27"/>
        <end position="541"/>
    </location>
</feature>
<dbReference type="InterPro" id="IPR032694">
    <property type="entry name" value="CopC/D"/>
</dbReference>
<dbReference type="GO" id="GO:0042597">
    <property type="term" value="C:periplasmic space"/>
    <property type="evidence" value="ECO:0007669"/>
    <property type="project" value="InterPro"/>
</dbReference>
<dbReference type="GO" id="GO:0005507">
    <property type="term" value="F:copper ion binding"/>
    <property type="evidence" value="ECO:0007669"/>
    <property type="project" value="InterPro"/>
</dbReference>